<dbReference type="InterPro" id="IPR050476">
    <property type="entry name" value="Insect_CytP450_Detox"/>
</dbReference>
<keyword evidence="9 14" id="KW-0560">Oxidoreductase</keyword>
<evidence type="ECO:0000256" key="5">
    <source>
        <dbReference type="ARBA" id="ARBA00022617"/>
    </source>
</evidence>
<comment type="subcellular location">
    <subcellularLocation>
        <location evidence="3">Endoplasmic reticulum membrane</location>
        <topology evidence="3">Peripheral membrane protein</topology>
    </subcellularLocation>
    <subcellularLocation>
        <location evidence="2">Microsome membrane</location>
        <topology evidence="2">Peripheral membrane protein</topology>
    </subcellularLocation>
</comment>
<dbReference type="PRINTS" id="PR00463">
    <property type="entry name" value="EP450I"/>
</dbReference>
<dbReference type="Proteomes" id="UP001075354">
    <property type="component" value="Chromosome 2"/>
</dbReference>
<organism evidence="15 16">
    <name type="scientific">Megalurothrips usitatus</name>
    <name type="common">bean blossom thrips</name>
    <dbReference type="NCBI Taxonomy" id="439358"/>
    <lineage>
        <taxon>Eukaryota</taxon>
        <taxon>Metazoa</taxon>
        <taxon>Ecdysozoa</taxon>
        <taxon>Arthropoda</taxon>
        <taxon>Hexapoda</taxon>
        <taxon>Insecta</taxon>
        <taxon>Pterygota</taxon>
        <taxon>Neoptera</taxon>
        <taxon>Paraneoptera</taxon>
        <taxon>Thysanoptera</taxon>
        <taxon>Terebrantia</taxon>
        <taxon>Thripoidea</taxon>
        <taxon>Thripidae</taxon>
        <taxon>Megalurothrips</taxon>
    </lineage>
</organism>
<proteinExistence type="inferred from homology"/>
<accession>A0AAV7XUD4</accession>
<name>A0AAV7XUD4_9NEOP</name>
<keyword evidence="6 13" id="KW-0479">Metal-binding</keyword>
<dbReference type="AlphaFoldDB" id="A0AAV7XUD4"/>
<dbReference type="PANTHER" id="PTHR24292">
    <property type="entry name" value="CYTOCHROME P450"/>
    <property type="match status" value="1"/>
</dbReference>
<feature type="binding site" description="axial binding residue" evidence="13">
    <location>
        <position position="464"/>
    </location>
    <ligand>
        <name>heme</name>
        <dbReference type="ChEBI" id="CHEBI:30413"/>
    </ligand>
    <ligandPart>
        <name>Fe</name>
        <dbReference type="ChEBI" id="CHEBI:18248"/>
    </ligandPart>
</feature>
<evidence type="ECO:0000256" key="13">
    <source>
        <dbReference type="PIRSR" id="PIRSR602401-1"/>
    </source>
</evidence>
<dbReference type="PRINTS" id="PR00385">
    <property type="entry name" value="P450"/>
</dbReference>
<dbReference type="CDD" id="cd11056">
    <property type="entry name" value="CYP6-like"/>
    <property type="match status" value="1"/>
</dbReference>
<dbReference type="SUPFAM" id="SSF48264">
    <property type="entry name" value="Cytochrome P450"/>
    <property type="match status" value="1"/>
</dbReference>
<keyword evidence="8" id="KW-0492">Microsome</keyword>
<evidence type="ECO:0000256" key="7">
    <source>
        <dbReference type="ARBA" id="ARBA00022824"/>
    </source>
</evidence>
<dbReference type="GO" id="GO:0004497">
    <property type="term" value="F:monooxygenase activity"/>
    <property type="evidence" value="ECO:0007669"/>
    <property type="project" value="UniProtKB-KW"/>
</dbReference>
<dbReference type="GO" id="GO:0005789">
    <property type="term" value="C:endoplasmic reticulum membrane"/>
    <property type="evidence" value="ECO:0007669"/>
    <property type="project" value="UniProtKB-SubCell"/>
</dbReference>
<evidence type="ECO:0000256" key="6">
    <source>
        <dbReference type="ARBA" id="ARBA00022723"/>
    </source>
</evidence>
<keyword evidence="11 14" id="KW-0503">Monooxygenase</keyword>
<sequence length="525" mass="59041">MLAALKSLLPAVGALQLLLAVTALMLVRYYFKSGFWHQLGVLEVKSWRILFFYTQSEYPGYATQEIYTMCREKGQPCAGFYLCTFPTLVAVDLELIRAIVAKDFSHFMGRGVSFDRENEPMSANLINLEGNEWRSVRHKLTPTFSSGRMRAMFPLVSACAEEMVAVLRTQAAPGETVSMLDMSARYSIDVIGSCAFGIQANALTEPETEFRVMGERAMRFSAIRLLSFFLPPRVSALMRKYLNVTMFDKDVTRFFNSVFEENFQFRQQSDVKRHDFVDLLLEIKNNAKLEEGADGKDSTGLAGNIDDIIQAQALVFFLAGFETISGTLANTMTELAHNPDVQDKARAEVQRVLAKHGGQITYEALHDLTYLEQVIEETMRLYPTTSNLPRIATEDYTLPIPAKNGKPSVIQKGTRVVIPIYAIHRDPEFYTDPDKFNPDNFTAEAKKARPKYAFLPFGAGPRICIAIRFAMMQLKAALAAVLRDFHLEPMKGSKDYPPRFRPGTLTTKTYGGNKVLLRPLTDKSA</sequence>
<evidence type="ECO:0000256" key="8">
    <source>
        <dbReference type="ARBA" id="ARBA00022848"/>
    </source>
</evidence>
<dbReference type="Pfam" id="PF00067">
    <property type="entry name" value="p450"/>
    <property type="match status" value="1"/>
</dbReference>
<keyword evidence="5 13" id="KW-0349">Heme</keyword>
<dbReference type="GO" id="GO:0016705">
    <property type="term" value="F:oxidoreductase activity, acting on paired donors, with incorporation or reduction of molecular oxygen"/>
    <property type="evidence" value="ECO:0007669"/>
    <property type="project" value="InterPro"/>
</dbReference>
<keyword evidence="12" id="KW-0472">Membrane</keyword>
<evidence type="ECO:0000313" key="15">
    <source>
        <dbReference type="EMBL" id="KAJ1530199.1"/>
    </source>
</evidence>
<dbReference type="EMBL" id="JAPTSV010000002">
    <property type="protein sequence ID" value="KAJ1530199.1"/>
    <property type="molecule type" value="Genomic_DNA"/>
</dbReference>
<evidence type="ECO:0008006" key="17">
    <source>
        <dbReference type="Google" id="ProtNLM"/>
    </source>
</evidence>
<dbReference type="InterPro" id="IPR002401">
    <property type="entry name" value="Cyt_P450_E_grp-I"/>
</dbReference>
<comment type="similarity">
    <text evidence="4 14">Belongs to the cytochrome P450 family.</text>
</comment>
<dbReference type="PROSITE" id="PS00086">
    <property type="entry name" value="CYTOCHROME_P450"/>
    <property type="match status" value="1"/>
</dbReference>
<dbReference type="InterPro" id="IPR036396">
    <property type="entry name" value="Cyt_P450_sf"/>
</dbReference>
<protein>
    <recommendedName>
        <fullName evidence="17">Cytochrome P450 6a14</fullName>
    </recommendedName>
</protein>
<evidence type="ECO:0000256" key="1">
    <source>
        <dbReference type="ARBA" id="ARBA00001971"/>
    </source>
</evidence>
<keyword evidence="7" id="KW-0256">Endoplasmic reticulum</keyword>
<comment type="caution">
    <text evidence="15">The sequence shown here is derived from an EMBL/GenBank/DDBJ whole genome shotgun (WGS) entry which is preliminary data.</text>
</comment>
<evidence type="ECO:0000256" key="9">
    <source>
        <dbReference type="ARBA" id="ARBA00023002"/>
    </source>
</evidence>
<evidence type="ECO:0000256" key="10">
    <source>
        <dbReference type="ARBA" id="ARBA00023004"/>
    </source>
</evidence>
<gene>
    <name evidence="15" type="ORF">ONE63_005126</name>
</gene>
<evidence type="ECO:0000256" key="14">
    <source>
        <dbReference type="RuleBase" id="RU000461"/>
    </source>
</evidence>
<reference evidence="15" key="1">
    <citation type="submission" date="2022-12" db="EMBL/GenBank/DDBJ databases">
        <title>Chromosome-level genome assembly of the bean flower thrips Megalurothrips usitatus.</title>
        <authorList>
            <person name="Ma L."/>
            <person name="Liu Q."/>
            <person name="Li H."/>
            <person name="Cai W."/>
        </authorList>
    </citation>
    <scope>NUCLEOTIDE SEQUENCE</scope>
    <source>
        <strain evidence="15">Cailab_2022a</strain>
    </source>
</reference>
<evidence type="ECO:0000256" key="11">
    <source>
        <dbReference type="ARBA" id="ARBA00023033"/>
    </source>
</evidence>
<dbReference type="InterPro" id="IPR001128">
    <property type="entry name" value="Cyt_P450"/>
</dbReference>
<evidence type="ECO:0000256" key="3">
    <source>
        <dbReference type="ARBA" id="ARBA00004406"/>
    </source>
</evidence>
<dbReference type="InterPro" id="IPR017972">
    <property type="entry name" value="Cyt_P450_CS"/>
</dbReference>
<evidence type="ECO:0000256" key="12">
    <source>
        <dbReference type="ARBA" id="ARBA00023136"/>
    </source>
</evidence>
<keyword evidence="10 13" id="KW-0408">Iron</keyword>
<dbReference type="PANTHER" id="PTHR24292:SF103">
    <property type="entry name" value="CYTOCHROME P450 6BS1"/>
    <property type="match status" value="1"/>
</dbReference>
<dbReference type="FunFam" id="1.10.630.10:FF:000042">
    <property type="entry name" value="Cytochrome P450"/>
    <property type="match status" value="1"/>
</dbReference>
<dbReference type="GO" id="GO:0005506">
    <property type="term" value="F:iron ion binding"/>
    <property type="evidence" value="ECO:0007669"/>
    <property type="project" value="InterPro"/>
</dbReference>
<dbReference type="GO" id="GO:0020037">
    <property type="term" value="F:heme binding"/>
    <property type="evidence" value="ECO:0007669"/>
    <property type="project" value="InterPro"/>
</dbReference>
<comment type="cofactor">
    <cofactor evidence="1 13">
        <name>heme</name>
        <dbReference type="ChEBI" id="CHEBI:30413"/>
    </cofactor>
</comment>
<dbReference type="Gene3D" id="1.10.630.10">
    <property type="entry name" value="Cytochrome P450"/>
    <property type="match status" value="1"/>
</dbReference>
<evidence type="ECO:0000313" key="16">
    <source>
        <dbReference type="Proteomes" id="UP001075354"/>
    </source>
</evidence>
<evidence type="ECO:0000256" key="2">
    <source>
        <dbReference type="ARBA" id="ARBA00004174"/>
    </source>
</evidence>
<keyword evidence="16" id="KW-1185">Reference proteome</keyword>
<evidence type="ECO:0000256" key="4">
    <source>
        <dbReference type="ARBA" id="ARBA00010617"/>
    </source>
</evidence>